<evidence type="ECO:0000313" key="10">
    <source>
        <dbReference type="Proteomes" id="UP001156601"/>
    </source>
</evidence>
<feature type="binding site" evidence="8">
    <location>
        <position position="84"/>
    </location>
    <ligand>
        <name>ATP</name>
        <dbReference type="ChEBI" id="CHEBI:30616"/>
    </ligand>
</feature>
<feature type="binding site" evidence="8">
    <location>
        <position position="119"/>
    </location>
    <ligand>
        <name>ATP</name>
        <dbReference type="ChEBI" id="CHEBI:30616"/>
    </ligand>
</feature>
<feature type="binding site" evidence="8">
    <location>
        <position position="247"/>
    </location>
    <ligand>
        <name>Mg(2+)</name>
        <dbReference type="ChEBI" id="CHEBI:18420"/>
    </ligand>
</feature>
<evidence type="ECO:0000256" key="2">
    <source>
        <dbReference type="ARBA" id="ARBA00022679"/>
    </source>
</evidence>
<keyword evidence="6 8" id="KW-0067">ATP-binding</keyword>
<keyword evidence="3 8" id="KW-0548">Nucleotidyltransferase</keyword>
<evidence type="ECO:0000256" key="1">
    <source>
        <dbReference type="ARBA" id="ARBA00009747"/>
    </source>
</evidence>
<evidence type="ECO:0000256" key="3">
    <source>
        <dbReference type="ARBA" id="ARBA00022695"/>
    </source>
</evidence>
<dbReference type="PANTHER" id="PTHR32057">
    <property type="entry name" value="PROTEIN ADENYLYLTRANSFERASE SELO, MITOCHONDRIAL"/>
    <property type="match status" value="1"/>
</dbReference>
<feature type="active site" description="Proton acceptor" evidence="8">
    <location>
        <position position="246"/>
    </location>
</feature>
<evidence type="ECO:0000256" key="4">
    <source>
        <dbReference type="ARBA" id="ARBA00022723"/>
    </source>
</evidence>
<keyword evidence="5 8" id="KW-0547">Nucleotide-binding</keyword>
<evidence type="ECO:0000256" key="8">
    <source>
        <dbReference type="HAMAP-Rule" id="MF_00692"/>
    </source>
</evidence>
<comment type="cofactor">
    <cofactor evidence="8">
        <name>Mg(2+)</name>
        <dbReference type="ChEBI" id="CHEBI:18420"/>
    </cofactor>
    <cofactor evidence="8">
        <name>Mn(2+)</name>
        <dbReference type="ChEBI" id="CHEBI:29035"/>
    </cofactor>
</comment>
<evidence type="ECO:0000256" key="5">
    <source>
        <dbReference type="ARBA" id="ARBA00022741"/>
    </source>
</evidence>
<dbReference type="EC" id="2.7.7.108" evidence="8"/>
<reference evidence="9" key="1">
    <citation type="journal article" date="2014" name="Int. J. Syst. Evol. Microbiol.">
        <title>Complete genome sequence of Corynebacterium casei LMG S-19264T (=DSM 44701T), isolated from a smear-ripened cheese.</title>
        <authorList>
            <consortium name="US DOE Joint Genome Institute (JGI-PGF)"/>
            <person name="Walter F."/>
            <person name="Albersmeier A."/>
            <person name="Kalinowski J."/>
            <person name="Ruckert C."/>
        </authorList>
    </citation>
    <scope>NUCLEOTIDE SEQUENCE</scope>
    <source>
        <strain evidence="9">NBRC 110023</strain>
    </source>
</reference>
<keyword evidence="2 8" id="KW-0808">Transferase</keyword>
<keyword evidence="8" id="KW-0464">Manganese</keyword>
<feature type="binding site" evidence="8">
    <location>
        <position position="107"/>
    </location>
    <ligand>
        <name>ATP</name>
        <dbReference type="ChEBI" id="CHEBI:30616"/>
    </ligand>
</feature>
<feature type="binding site" evidence="8">
    <location>
        <position position="256"/>
    </location>
    <ligand>
        <name>Mg(2+)</name>
        <dbReference type="ChEBI" id="CHEBI:18420"/>
    </ligand>
</feature>
<dbReference type="Proteomes" id="UP001156601">
    <property type="component" value="Unassembled WGS sequence"/>
</dbReference>
<comment type="caution">
    <text evidence="9">The sequence shown here is derived from an EMBL/GenBank/DDBJ whole genome shotgun (WGS) entry which is preliminary data.</text>
</comment>
<feature type="binding site" evidence="8">
    <location>
        <position position="177"/>
    </location>
    <ligand>
        <name>ATP</name>
        <dbReference type="ChEBI" id="CHEBI:30616"/>
    </ligand>
</feature>
<comment type="catalytic activity">
    <reaction evidence="8">
        <text>L-tyrosyl-[protein] + UTP = O-(5'-uridylyl)-L-tyrosyl-[protein] + diphosphate</text>
        <dbReference type="Rhea" id="RHEA:83887"/>
        <dbReference type="Rhea" id="RHEA-COMP:10136"/>
        <dbReference type="Rhea" id="RHEA-COMP:20238"/>
        <dbReference type="ChEBI" id="CHEBI:33019"/>
        <dbReference type="ChEBI" id="CHEBI:46398"/>
        <dbReference type="ChEBI" id="CHEBI:46858"/>
        <dbReference type="ChEBI" id="CHEBI:90602"/>
    </reaction>
</comment>
<gene>
    <name evidence="8" type="primary">ydiU</name>
    <name evidence="8" type="synonym">selO</name>
    <name evidence="9" type="ORF">GCM10007852_01330</name>
</gene>
<evidence type="ECO:0000313" key="9">
    <source>
        <dbReference type="EMBL" id="GLR69225.1"/>
    </source>
</evidence>
<accession>A0AA37SW42</accession>
<comment type="catalytic activity">
    <reaction evidence="8">
        <text>L-seryl-[protein] + UTP = O-(5'-uridylyl)-L-seryl-[protein] + diphosphate</text>
        <dbReference type="Rhea" id="RHEA:64604"/>
        <dbReference type="Rhea" id="RHEA-COMP:9863"/>
        <dbReference type="Rhea" id="RHEA-COMP:16635"/>
        <dbReference type="ChEBI" id="CHEBI:29999"/>
        <dbReference type="ChEBI" id="CHEBI:33019"/>
        <dbReference type="ChEBI" id="CHEBI:46398"/>
        <dbReference type="ChEBI" id="CHEBI:156051"/>
    </reaction>
</comment>
<keyword evidence="7 8" id="KW-0460">Magnesium</keyword>
<dbReference type="GO" id="GO:0070733">
    <property type="term" value="F:AMPylase activity"/>
    <property type="evidence" value="ECO:0007669"/>
    <property type="project" value="UniProtKB-EC"/>
</dbReference>
<feature type="binding site" evidence="8">
    <location>
        <position position="87"/>
    </location>
    <ligand>
        <name>ATP</name>
        <dbReference type="ChEBI" id="CHEBI:30616"/>
    </ligand>
</feature>
<keyword evidence="4 8" id="KW-0479">Metal-binding</keyword>
<dbReference type="GO" id="GO:0005524">
    <property type="term" value="F:ATP binding"/>
    <property type="evidence" value="ECO:0007669"/>
    <property type="project" value="UniProtKB-UniRule"/>
</dbReference>
<comment type="similarity">
    <text evidence="1 8">Belongs to the SELO family.</text>
</comment>
<feature type="binding site" evidence="8">
    <location>
        <position position="120"/>
    </location>
    <ligand>
        <name>ATP</name>
        <dbReference type="ChEBI" id="CHEBI:30616"/>
    </ligand>
</feature>
<comment type="catalytic activity">
    <reaction evidence="8">
        <text>L-histidyl-[protein] + UTP = N(tele)-(5'-uridylyl)-L-histidyl-[protein] + diphosphate</text>
        <dbReference type="Rhea" id="RHEA:83891"/>
        <dbReference type="Rhea" id="RHEA-COMP:9745"/>
        <dbReference type="Rhea" id="RHEA-COMP:20239"/>
        <dbReference type="ChEBI" id="CHEBI:29979"/>
        <dbReference type="ChEBI" id="CHEBI:33019"/>
        <dbReference type="ChEBI" id="CHEBI:46398"/>
        <dbReference type="ChEBI" id="CHEBI:233474"/>
    </reaction>
</comment>
<name>A0AA37SW42_9ALTE</name>
<reference evidence="9" key="2">
    <citation type="submission" date="2023-01" db="EMBL/GenBank/DDBJ databases">
        <title>Draft genome sequence of Agaribacter marinus strain NBRC 110023.</title>
        <authorList>
            <person name="Sun Q."/>
            <person name="Mori K."/>
        </authorList>
    </citation>
    <scope>NUCLEOTIDE SEQUENCE</scope>
    <source>
        <strain evidence="9">NBRC 110023</strain>
    </source>
</reference>
<comment type="catalytic activity">
    <reaction evidence="8">
        <text>L-threonyl-[protein] + ATP = 3-O-(5'-adenylyl)-L-threonyl-[protein] + diphosphate</text>
        <dbReference type="Rhea" id="RHEA:54292"/>
        <dbReference type="Rhea" id="RHEA-COMP:11060"/>
        <dbReference type="Rhea" id="RHEA-COMP:13847"/>
        <dbReference type="ChEBI" id="CHEBI:30013"/>
        <dbReference type="ChEBI" id="CHEBI:30616"/>
        <dbReference type="ChEBI" id="CHEBI:33019"/>
        <dbReference type="ChEBI" id="CHEBI:138113"/>
        <dbReference type="EC" id="2.7.7.108"/>
    </reaction>
</comment>
<dbReference type="EMBL" id="BSOT01000002">
    <property type="protein sequence ID" value="GLR69225.1"/>
    <property type="molecule type" value="Genomic_DNA"/>
</dbReference>
<dbReference type="GO" id="GO:0000287">
    <property type="term" value="F:magnesium ion binding"/>
    <property type="evidence" value="ECO:0007669"/>
    <property type="project" value="UniProtKB-UniRule"/>
</dbReference>
<dbReference type="PANTHER" id="PTHR32057:SF14">
    <property type="entry name" value="PROTEIN ADENYLYLTRANSFERASE SELO, MITOCHONDRIAL"/>
    <property type="match status" value="1"/>
</dbReference>
<dbReference type="Pfam" id="PF02696">
    <property type="entry name" value="SelO"/>
    <property type="match status" value="1"/>
</dbReference>
<evidence type="ECO:0000256" key="7">
    <source>
        <dbReference type="ARBA" id="ARBA00022842"/>
    </source>
</evidence>
<comment type="catalytic activity">
    <reaction evidence="8">
        <text>L-seryl-[protein] + ATP = 3-O-(5'-adenylyl)-L-seryl-[protein] + diphosphate</text>
        <dbReference type="Rhea" id="RHEA:58120"/>
        <dbReference type="Rhea" id="RHEA-COMP:9863"/>
        <dbReference type="Rhea" id="RHEA-COMP:15073"/>
        <dbReference type="ChEBI" id="CHEBI:29999"/>
        <dbReference type="ChEBI" id="CHEBI:30616"/>
        <dbReference type="ChEBI" id="CHEBI:33019"/>
        <dbReference type="ChEBI" id="CHEBI:142516"/>
        <dbReference type="EC" id="2.7.7.108"/>
    </reaction>
</comment>
<comment type="catalytic activity">
    <reaction evidence="8">
        <text>L-tyrosyl-[protein] + ATP = O-(5'-adenylyl)-L-tyrosyl-[protein] + diphosphate</text>
        <dbReference type="Rhea" id="RHEA:54288"/>
        <dbReference type="Rhea" id="RHEA-COMP:10136"/>
        <dbReference type="Rhea" id="RHEA-COMP:13846"/>
        <dbReference type="ChEBI" id="CHEBI:30616"/>
        <dbReference type="ChEBI" id="CHEBI:33019"/>
        <dbReference type="ChEBI" id="CHEBI:46858"/>
        <dbReference type="ChEBI" id="CHEBI:83624"/>
        <dbReference type="EC" id="2.7.7.108"/>
    </reaction>
</comment>
<protein>
    <recommendedName>
        <fullName evidence="8">Protein nucleotidyltransferase YdiU</fullName>
        <ecNumber evidence="8">2.7.7.-</ecNumber>
    </recommendedName>
    <alternativeName>
        <fullName evidence="8">Protein adenylyltransferase YdiU</fullName>
        <ecNumber evidence="8">2.7.7.108</ecNumber>
    </alternativeName>
    <alternativeName>
        <fullName evidence="8">Protein uridylyltransferase YdiU</fullName>
        <ecNumber evidence="8">2.7.7.-</ecNumber>
    </alternativeName>
</protein>
<dbReference type="InterPro" id="IPR003846">
    <property type="entry name" value="SelO"/>
</dbReference>
<organism evidence="9 10">
    <name type="scientific">Agaribacter marinus</name>
    <dbReference type="NCBI Taxonomy" id="1431249"/>
    <lineage>
        <taxon>Bacteria</taxon>
        <taxon>Pseudomonadati</taxon>
        <taxon>Pseudomonadota</taxon>
        <taxon>Gammaproteobacteria</taxon>
        <taxon>Alteromonadales</taxon>
        <taxon>Alteromonadaceae</taxon>
        <taxon>Agaribacter</taxon>
    </lineage>
</organism>
<feature type="binding site" evidence="8">
    <location>
        <position position="86"/>
    </location>
    <ligand>
        <name>ATP</name>
        <dbReference type="ChEBI" id="CHEBI:30616"/>
    </ligand>
</feature>
<evidence type="ECO:0000256" key="6">
    <source>
        <dbReference type="ARBA" id="ARBA00022840"/>
    </source>
</evidence>
<dbReference type="EC" id="2.7.7.-" evidence="8"/>
<dbReference type="AlphaFoldDB" id="A0AA37SW42"/>
<dbReference type="HAMAP" id="MF_00692">
    <property type="entry name" value="SelO"/>
    <property type="match status" value="1"/>
</dbReference>
<sequence length="484" mass="55300">MQLFHHFAERLPTLCSPVKPFPVKSPRVALKNEKLASELGIPLSHLDDEALFKQLFNEDYTPSLNSVAQKYGGHQFGQWNPQLGDGRGLLLGEIKTPTGNLVDLHLKGAGQTPYSRHADGRAVLRSTIREYLASEALHQLNIPTSRALCLIASEEPVRREVVESGAMLIRTCPSHIRFGHFEYFFHSKQFEKLDQLFSYCFDFYFQACQKASNPYLAMLTEVCQNTGKMIAYWQAYGFNHGVMNTDNMSIHGITFDYGPYAFLDDFIPNYICNKSDHSGRYAFDQQPSIALWNLNALAHAFSNKLSMDELKQALSTFEPAFLSQYQKLIQQRFGFSATKTEEMSKCINQFMQLVRDEFTDYHLSFLHITEHLMDIINGNTQALSSHFEQKEAFSNWAVTYKKVLTALENDITQVQQNMRSVNPRYVLRNHHMQEAILRAENGDFSYCENLFSAISTPFQRQETLEIFMQAPSANEKGMSLSCSS</sequence>
<proteinExistence type="inferred from homology"/>
<dbReference type="GO" id="GO:0030145">
    <property type="term" value="F:manganese ion binding"/>
    <property type="evidence" value="ECO:0007669"/>
    <property type="project" value="UniProtKB-UniRule"/>
</dbReference>
<dbReference type="NCBIfam" id="NF000658">
    <property type="entry name" value="PRK00029.1"/>
    <property type="match status" value="1"/>
</dbReference>
<feature type="binding site" evidence="8">
    <location>
        <position position="170"/>
    </location>
    <ligand>
        <name>ATP</name>
        <dbReference type="ChEBI" id="CHEBI:30616"/>
    </ligand>
</feature>
<dbReference type="RefSeq" id="WP_284215554.1">
    <property type="nucleotide sequence ID" value="NZ_BSOT01000002.1"/>
</dbReference>
<comment type="function">
    <text evidence="8">Nucleotidyltransferase involved in the post-translational modification of proteins. It can catalyze the addition of adenosine monophosphate (AMP) or uridine monophosphate (UMP) to a protein, resulting in modifications known as AMPylation and UMPylation.</text>
</comment>
<keyword evidence="10" id="KW-1185">Reference proteome</keyword>
<feature type="binding site" evidence="8">
    <location>
        <position position="256"/>
    </location>
    <ligand>
        <name>ATP</name>
        <dbReference type="ChEBI" id="CHEBI:30616"/>
    </ligand>
</feature>